<dbReference type="Proteomes" id="UP000617340">
    <property type="component" value="Unassembled WGS sequence"/>
</dbReference>
<evidence type="ECO:0000313" key="1">
    <source>
        <dbReference type="EMBL" id="KAF7405596.1"/>
    </source>
</evidence>
<accession>A0A834KGU0</accession>
<comment type="caution">
    <text evidence="1">The sequence shown here is derived from an EMBL/GenBank/DDBJ whole genome shotgun (WGS) entry which is preliminary data.</text>
</comment>
<gene>
    <name evidence="1" type="ORF">HZH68_004965</name>
</gene>
<organism evidence="1 2">
    <name type="scientific">Vespula germanica</name>
    <name type="common">German yellow jacket</name>
    <name type="synonym">Paravespula germanica</name>
    <dbReference type="NCBI Taxonomy" id="30212"/>
    <lineage>
        <taxon>Eukaryota</taxon>
        <taxon>Metazoa</taxon>
        <taxon>Ecdysozoa</taxon>
        <taxon>Arthropoda</taxon>
        <taxon>Hexapoda</taxon>
        <taxon>Insecta</taxon>
        <taxon>Pterygota</taxon>
        <taxon>Neoptera</taxon>
        <taxon>Endopterygota</taxon>
        <taxon>Hymenoptera</taxon>
        <taxon>Apocrita</taxon>
        <taxon>Aculeata</taxon>
        <taxon>Vespoidea</taxon>
        <taxon>Vespidae</taxon>
        <taxon>Vespinae</taxon>
        <taxon>Vespula</taxon>
    </lineage>
</organism>
<dbReference type="EMBL" id="JACSDZ010000004">
    <property type="protein sequence ID" value="KAF7405596.1"/>
    <property type="molecule type" value="Genomic_DNA"/>
</dbReference>
<protein>
    <submittedName>
        <fullName evidence="1">Uncharacterized protein</fullName>
    </submittedName>
</protein>
<name>A0A834KGU0_VESGE</name>
<dbReference type="AlphaFoldDB" id="A0A834KGU0"/>
<keyword evidence="2" id="KW-1185">Reference proteome</keyword>
<reference evidence="1" key="1">
    <citation type="journal article" date="2020" name="G3 (Bethesda)">
        <title>High-Quality Assemblies for Three Invasive Social Wasps from the &lt;i&gt;Vespula&lt;/i&gt; Genus.</title>
        <authorList>
            <person name="Harrop T.W.R."/>
            <person name="Guhlin J."/>
            <person name="McLaughlin G.M."/>
            <person name="Permina E."/>
            <person name="Stockwell P."/>
            <person name="Gilligan J."/>
            <person name="Le Lec M.F."/>
            <person name="Gruber M.A.M."/>
            <person name="Quinn O."/>
            <person name="Lovegrove M."/>
            <person name="Duncan E.J."/>
            <person name="Remnant E.J."/>
            <person name="Van Eeckhoven J."/>
            <person name="Graham B."/>
            <person name="Knapp R.A."/>
            <person name="Langford K.W."/>
            <person name="Kronenberg Z."/>
            <person name="Press M.O."/>
            <person name="Eacker S.M."/>
            <person name="Wilson-Rankin E.E."/>
            <person name="Purcell J."/>
            <person name="Lester P.J."/>
            <person name="Dearden P.K."/>
        </authorList>
    </citation>
    <scope>NUCLEOTIDE SEQUENCE</scope>
    <source>
        <strain evidence="1">Linc-1</strain>
    </source>
</reference>
<proteinExistence type="predicted"/>
<evidence type="ECO:0000313" key="2">
    <source>
        <dbReference type="Proteomes" id="UP000617340"/>
    </source>
</evidence>
<sequence length="107" mass="12211">MRKTTRIHPNLAEFTGIYPILINLHESFRILAELIWPCMELHRTTQQQQTLAEFIGTCPEVINLPGSIEILSELSRTCQKFMRTQKAWGGETGISSLEAENPDLKID</sequence>